<reference evidence="3" key="1">
    <citation type="journal article" date="2019" name="Int. J. Syst. Evol. Microbiol.">
        <title>The Global Catalogue of Microorganisms (GCM) 10K type strain sequencing project: providing services to taxonomists for standard genome sequencing and annotation.</title>
        <authorList>
            <consortium name="The Broad Institute Genomics Platform"/>
            <consortium name="The Broad Institute Genome Sequencing Center for Infectious Disease"/>
            <person name="Wu L."/>
            <person name="Ma J."/>
        </authorList>
    </citation>
    <scope>NUCLEOTIDE SEQUENCE [LARGE SCALE GENOMIC DNA]</scope>
    <source>
        <strain evidence="3">CGMCC 1.12859</strain>
    </source>
</reference>
<keyword evidence="3" id="KW-1185">Reference proteome</keyword>
<gene>
    <name evidence="2" type="ORF">ACFQMG_28835</name>
</gene>
<name>A0ABW2G4A5_9ACTN</name>
<dbReference type="InterPro" id="IPR016181">
    <property type="entry name" value="Acyl_CoA_acyltransferase"/>
</dbReference>
<dbReference type="PANTHER" id="PTHR43441">
    <property type="entry name" value="RIBOSOMAL-PROTEIN-SERINE ACETYLTRANSFERASE"/>
    <property type="match status" value="1"/>
</dbReference>
<dbReference type="EMBL" id="JBHTAJ010000071">
    <property type="protein sequence ID" value="MFC7183555.1"/>
    <property type="molecule type" value="Genomic_DNA"/>
</dbReference>
<proteinExistence type="predicted"/>
<feature type="domain" description="N-acetyltransferase" evidence="1">
    <location>
        <begin position="35"/>
        <end position="185"/>
    </location>
</feature>
<protein>
    <submittedName>
        <fullName evidence="2">GNAT family N-acetyltransferase</fullName>
        <ecNumber evidence="2">2.3.-.-</ecNumber>
    </submittedName>
</protein>
<dbReference type="Proteomes" id="UP001596435">
    <property type="component" value="Unassembled WGS sequence"/>
</dbReference>
<keyword evidence="2" id="KW-0012">Acyltransferase</keyword>
<sequence length="198" mass="20506">MNRTAPGFAPVPLDLGDVQLVPWGAGLLHLAPAMAEVAADPEVARWNPIREPDMAAWILGHAEGSGEPGDQAGFAVLDAAGGTLLGTVGLYWLNRPDGQAGIGYRLLPAARGRGVATRATAAAARWAFATAAVRRMELAHAVGNAASCGVAERCGFRLEGTLRASHRYGDGQHHDEHLHARLAGDPEPPAGTGVSAMT</sequence>
<keyword evidence="2" id="KW-0808">Transferase</keyword>
<dbReference type="Gene3D" id="3.40.630.30">
    <property type="match status" value="1"/>
</dbReference>
<evidence type="ECO:0000313" key="2">
    <source>
        <dbReference type="EMBL" id="MFC7183555.1"/>
    </source>
</evidence>
<accession>A0ABW2G4A5</accession>
<dbReference type="Pfam" id="PF13302">
    <property type="entry name" value="Acetyltransf_3"/>
    <property type="match status" value="1"/>
</dbReference>
<dbReference type="InterPro" id="IPR051908">
    <property type="entry name" value="Ribosomal_N-acetyltransferase"/>
</dbReference>
<comment type="caution">
    <text evidence="2">The sequence shown here is derived from an EMBL/GenBank/DDBJ whole genome shotgun (WGS) entry which is preliminary data.</text>
</comment>
<dbReference type="GO" id="GO:0016746">
    <property type="term" value="F:acyltransferase activity"/>
    <property type="evidence" value="ECO:0007669"/>
    <property type="project" value="UniProtKB-KW"/>
</dbReference>
<dbReference type="PROSITE" id="PS51186">
    <property type="entry name" value="GNAT"/>
    <property type="match status" value="1"/>
</dbReference>
<dbReference type="InterPro" id="IPR000182">
    <property type="entry name" value="GNAT_dom"/>
</dbReference>
<dbReference type="RefSeq" id="WP_345705362.1">
    <property type="nucleotide sequence ID" value="NZ_BAABKV010000001.1"/>
</dbReference>
<dbReference type="PANTHER" id="PTHR43441:SF10">
    <property type="entry name" value="ACETYLTRANSFERASE"/>
    <property type="match status" value="1"/>
</dbReference>
<evidence type="ECO:0000259" key="1">
    <source>
        <dbReference type="PROSITE" id="PS51186"/>
    </source>
</evidence>
<organism evidence="2 3">
    <name type="scientific">Kitasatospora paranensis</name>
    <dbReference type="NCBI Taxonomy" id="258053"/>
    <lineage>
        <taxon>Bacteria</taxon>
        <taxon>Bacillati</taxon>
        <taxon>Actinomycetota</taxon>
        <taxon>Actinomycetes</taxon>
        <taxon>Kitasatosporales</taxon>
        <taxon>Streptomycetaceae</taxon>
        <taxon>Kitasatospora</taxon>
    </lineage>
</organism>
<dbReference type="SUPFAM" id="SSF55729">
    <property type="entry name" value="Acyl-CoA N-acyltransferases (Nat)"/>
    <property type="match status" value="1"/>
</dbReference>
<evidence type="ECO:0000313" key="3">
    <source>
        <dbReference type="Proteomes" id="UP001596435"/>
    </source>
</evidence>
<dbReference type="EC" id="2.3.-.-" evidence="2"/>